<keyword evidence="4" id="KW-0238">DNA-binding</keyword>
<organism evidence="9 10">
    <name type="scientific">Cladosporium halotolerans</name>
    <dbReference type="NCBI Taxonomy" id="1052096"/>
    <lineage>
        <taxon>Eukaryota</taxon>
        <taxon>Fungi</taxon>
        <taxon>Dikarya</taxon>
        <taxon>Ascomycota</taxon>
        <taxon>Pezizomycotina</taxon>
        <taxon>Dothideomycetes</taxon>
        <taxon>Dothideomycetidae</taxon>
        <taxon>Cladosporiales</taxon>
        <taxon>Cladosporiaceae</taxon>
        <taxon>Cladosporium</taxon>
    </lineage>
</organism>
<keyword evidence="2" id="KW-0862">Zinc</keyword>
<protein>
    <recommendedName>
        <fullName evidence="8">Zn(2)-C6 fungal-type domain-containing protein</fullName>
    </recommendedName>
</protein>
<dbReference type="PANTHER" id="PTHR47659">
    <property type="entry name" value="ZN(II)2CYS6 TRANSCRIPTION FACTOR (EUROFUNG)-RELATED"/>
    <property type="match status" value="1"/>
</dbReference>
<dbReference type="AlphaFoldDB" id="A0AB34KJG1"/>
<feature type="compositionally biased region" description="Pro residues" evidence="7">
    <location>
        <begin position="261"/>
        <end position="278"/>
    </location>
</feature>
<evidence type="ECO:0000256" key="6">
    <source>
        <dbReference type="ARBA" id="ARBA00023242"/>
    </source>
</evidence>
<feature type="domain" description="Zn(2)-C6 fungal-type" evidence="8">
    <location>
        <begin position="162"/>
        <end position="191"/>
    </location>
</feature>
<keyword evidence="1" id="KW-0479">Metal-binding</keyword>
<dbReference type="GO" id="GO:0000981">
    <property type="term" value="F:DNA-binding transcription factor activity, RNA polymerase II-specific"/>
    <property type="evidence" value="ECO:0007669"/>
    <property type="project" value="InterPro"/>
</dbReference>
<dbReference type="GeneID" id="96009015"/>
<feature type="region of interest" description="Disordered" evidence="7">
    <location>
        <begin position="523"/>
        <end position="632"/>
    </location>
</feature>
<evidence type="ECO:0000313" key="10">
    <source>
        <dbReference type="Proteomes" id="UP000803884"/>
    </source>
</evidence>
<feature type="region of interest" description="Disordered" evidence="7">
    <location>
        <begin position="440"/>
        <end position="464"/>
    </location>
</feature>
<dbReference type="EMBL" id="JAAQHG020000035">
    <property type="protein sequence ID" value="KAL1583443.1"/>
    <property type="molecule type" value="Genomic_DNA"/>
</dbReference>
<evidence type="ECO:0000256" key="1">
    <source>
        <dbReference type="ARBA" id="ARBA00022723"/>
    </source>
</evidence>
<sequence length="632" mass="68445">MIDGSSLLTFAHQPLPNGNCDLRYTTLRRKSAYLWDSARGAGSGYPSPPMSSPPSPKRRTSDLTLPSTLSQQIVPAATAPTSVSTPAHSLEQTTTSITSLGITQAGHPAYHLPASFVTGSGAVPLTSAAGQYYSAAYAPPALTAAQTTPQASRKAKTHVASACVNCKRAHLSCDVQRPCARCISSGKQDTCYDVAHKKRGRPRLRDEGQFGLERTMSSTKTSSTATAPMTTPTRPIAATRSRRAESFRSIQSMTSEESPSYGPPSTPSFLPRPPPPFQTPLTYQPPLHLTTSPQAEPEVPTALLDLDFVIIRANTSFRQVMADNRDLTNHRLHEIAAPADSESFMSIRTRLRGEREVREPSYLPPIVSSGEDPLGGIADAEVERLTQGFSDHTYMWVQLQPGPRGSQTFPARVRLAKAATYFVVVSLPSFRPVEPPPPHPPIGHGASPYTFGPPLTPREEPAREQPRHAMAPSAPPLLMKPFDTAHAPPHHLHRGQPPLTRTYPPPTLHTPSIYWQPHSTYMQPSQHTLAPPLEPRPVHTNPTIKPPPYVAPSLPTPLPASGRDIQLPPITASPALTHSAGPASMHPIQASPVTLSAGGAQRTSESEEDSESQRQQSPRKRRRMGIDEVLQK</sequence>
<keyword evidence="10" id="KW-1185">Reference proteome</keyword>
<dbReference type="Gene3D" id="4.10.240.10">
    <property type="entry name" value="Zn(2)-C6 fungal-type DNA-binding domain"/>
    <property type="match status" value="1"/>
</dbReference>
<proteinExistence type="predicted"/>
<dbReference type="SUPFAM" id="SSF57701">
    <property type="entry name" value="Zn2/Cys6 DNA-binding domain"/>
    <property type="match status" value="1"/>
</dbReference>
<dbReference type="Pfam" id="PF00172">
    <property type="entry name" value="Zn_clus"/>
    <property type="match status" value="1"/>
</dbReference>
<feature type="region of interest" description="Disordered" evidence="7">
    <location>
        <begin position="41"/>
        <end position="63"/>
    </location>
</feature>
<keyword evidence="5" id="KW-0804">Transcription</keyword>
<feature type="compositionally biased region" description="Polar residues" evidence="7">
    <location>
        <begin position="248"/>
        <end position="258"/>
    </location>
</feature>
<evidence type="ECO:0000256" key="4">
    <source>
        <dbReference type="ARBA" id="ARBA00023125"/>
    </source>
</evidence>
<dbReference type="CDD" id="cd00067">
    <property type="entry name" value="GAL4"/>
    <property type="match status" value="1"/>
</dbReference>
<keyword evidence="6" id="KW-0539">Nucleus</keyword>
<gene>
    <name evidence="9" type="ORF">WHR41_07573</name>
</gene>
<evidence type="ECO:0000259" key="8">
    <source>
        <dbReference type="PROSITE" id="PS50048"/>
    </source>
</evidence>
<dbReference type="InterPro" id="IPR001138">
    <property type="entry name" value="Zn2Cys6_DnaBD"/>
</dbReference>
<keyword evidence="3" id="KW-0805">Transcription regulation</keyword>
<dbReference type="Proteomes" id="UP000803884">
    <property type="component" value="Unassembled WGS sequence"/>
</dbReference>
<dbReference type="PROSITE" id="PS50048">
    <property type="entry name" value="ZN2_CY6_FUNGAL_2"/>
    <property type="match status" value="1"/>
</dbReference>
<dbReference type="SMART" id="SM00066">
    <property type="entry name" value="GAL4"/>
    <property type="match status" value="1"/>
</dbReference>
<comment type="caution">
    <text evidence="9">The sequence shown here is derived from an EMBL/GenBank/DDBJ whole genome shotgun (WGS) entry which is preliminary data.</text>
</comment>
<feature type="compositionally biased region" description="Pro residues" evidence="7">
    <location>
        <begin position="544"/>
        <end position="558"/>
    </location>
</feature>
<dbReference type="InterPro" id="IPR050335">
    <property type="entry name" value="ERT1_acuK_gluconeogen_tf"/>
</dbReference>
<evidence type="ECO:0000256" key="5">
    <source>
        <dbReference type="ARBA" id="ARBA00023163"/>
    </source>
</evidence>
<reference evidence="9 10" key="1">
    <citation type="journal article" date="2020" name="Microbiol. Resour. Announc.">
        <title>Draft Genome Sequence of a Cladosporium Species Isolated from the Mesophotic Ascidian Didemnum maculosum.</title>
        <authorList>
            <person name="Gioti A."/>
            <person name="Siaperas R."/>
            <person name="Nikolaivits E."/>
            <person name="Le Goff G."/>
            <person name="Ouazzani J."/>
            <person name="Kotoulas G."/>
            <person name="Topakas E."/>
        </authorList>
    </citation>
    <scope>NUCLEOTIDE SEQUENCE [LARGE SCALE GENOMIC DNA]</scope>
    <source>
        <strain evidence="9 10">TM138-S3</strain>
    </source>
</reference>
<feature type="compositionally biased region" description="Low complexity" evidence="7">
    <location>
        <begin position="214"/>
        <end position="239"/>
    </location>
</feature>
<evidence type="ECO:0000313" key="9">
    <source>
        <dbReference type="EMBL" id="KAL1583443.1"/>
    </source>
</evidence>
<evidence type="ECO:0000256" key="7">
    <source>
        <dbReference type="SAM" id="MobiDB-lite"/>
    </source>
</evidence>
<dbReference type="GO" id="GO:0008270">
    <property type="term" value="F:zinc ion binding"/>
    <property type="evidence" value="ECO:0007669"/>
    <property type="project" value="InterPro"/>
</dbReference>
<evidence type="ECO:0000256" key="3">
    <source>
        <dbReference type="ARBA" id="ARBA00023015"/>
    </source>
</evidence>
<feature type="compositionally biased region" description="Pro residues" evidence="7">
    <location>
        <begin position="46"/>
        <end position="55"/>
    </location>
</feature>
<dbReference type="PANTHER" id="PTHR47659:SF4">
    <property type="entry name" value="ZN(II)2CYS6 TRANSCRIPTION FACTOR (EUROFUNG)"/>
    <property type="match status" value="1"/>
</dbReference>
<evidence type="ECO:0000256" key="2">
    <source>
        <dbReference type="ARBA" id="ARBA00022833"/>
    </source>
</evidence>
<dbReference type="InterPro" id="IPR036864">
    <property type="entry name" value="Zn2-C6_fun-type_DNA-bd_sf"/>
</dbReference>
<dbReference type="GO" id="GO:0003677">
    <property type="term" value="F:DNA binding"/>
    <property type="evidence" value="ECO:0007669"/>
    <property type="project" value="UniProtKB-KW"/>
</dbReference>
<dbReference type="RefSeq" id="XP_069226550.1">
    <property type="nucleotide sequence ID" value="XM_069376177.1"/>
</dbReference>
<name>A0AB34KJG1_9PEZI</name>
<accession>A0AB34KJG1</accession>
<feature type="region of interest" description="Disordered" evidence="7">
    <location>
        <begin position="202"/>
        <end position="294"/>
    </location>
</feature>
<dbReference type="PROSITE" id="PS00463">
    <property type="entry name" value="ZN2_CY6_FUNGAL_1"/>
    <property type="match status" value="1"/>
</dbReference>